<evidence type="ECO:0000256" key="5">
    <source>
        <dbReference type="ARBA" id="ARBA00022898"/>
    </source>
</evidence>
<feature type="modified residue" description="N6-(pyridoxal phosphate)lysine" evidence="7">
    <location>
        <position position="40"/>
    </location>
</feature>
<dbReference type="InterPro" id="IPR009006">
    <property type="entry name" value="Ala_racemase/Decarboxylase_C"/>
</dbReference>
<feature type="binding site" evidence="7">
    <location>
        <position position="312"/>
    </location>
    <ligand>
        <name>substrate</name>
    </ligand>
</feature>
<dbReference type="HAMAP" id="MF_01201">
    <property type="entry name" value="Ala_racemase"/>
    <property type="match status" value="1"/>
</dbReference>
<name>A0ABQ5US71_9HYPH</name>
<feature type="active site" description="Proton acceptor; specific for L-alanine" evidence="7">
    <location>
        <position position="259"/>
    </location>
</feature>
<feature type="active site" description="Proton acceptor; specific for D-alanine" evidence="7">
    <location>
        <position position="40"/>
    </location>
</feature>
<evidence type="ECO:0000256" key="7">
    <source>
        <dbReference type="HAMAP-Rule" id="MF_01201"/>
    </source>
</evidence>
<dbReference type="PANTHER" id="PTHR30511">
    <property type="entry name" value="ALANINE RACEMASE"/>
    <property type="match status" value="1"/>
</dbReference>
<accession>A0ABQ5US71</accession>
<dbReference type="InterPro" id="IPR001608">
    <property type="entry name" value="Ala_racemase_N"/>
</dbReference>
<gene>
    <name evidence="9" type="primary">alr</name>
    <name evidence="9" type="ORF">GCM10007879_23800</name>
</gene>
<organism evidence="9 10">
    <name type="scientific">Maritalea porphyrae</name>
    <dbReference type="NCBI Taxonomy" id="880732"/>
    <lineage>
        <taxon>Bacteria</taxon>
        <taxon>Pseudomonadati</taxon>
        <taxon>Pseudomonadota</taxon>
        <taxon>Alphaproteobacteria</taxon>
        <taxon>Hyphomicrobiales</taxon>
        <taxon>Devosiaceae</taxon>
        <taxon>Maritalea</taxon>
    </lineage>
</organism>
<dbReference type="PRINTS" id="PR00992">
    <property type="entry name" value="ALARACEMASE"/>
</dbReference>
<comment type="similarity">
    <text evidence="3 7">Belongs to the alanine racemase family.</text>
</comment>
<comment type="function">
    <text evidence="7">Catalyzes the interconversion of L-alanine and D-alanine. May also act on other amino acids.</text>
</comment>
<comment type="caution">
    <text evidence="9">The sequence shown here is derived from an EMBL/GenBank/DDBJ whole genome shotgun (WGS) entry which is preliminary data.</text>
</comment>
<comment type="catalytic activity">
    <reaction evidence="1 7">
        <text>L-alanine = D-alanine</text>
        <dbReference type="Rhea" id="RHEA:20249"/>
        <dbReference type="ChEBI" id="CHEBI:57416"/>
        <dbReference type="ChEBI" id="CHEBI:57972"/>
        <dbReference type="EC" id="5.1.1.1"/>
    </reaction>
</comment>
<evidence type="ECO:0000256" key="2">
    <source>
        <dbReference type="ARBA" id="ARBA00001933"/>
    </source>
</evidence>
<dbReference type="PANTHER" id="PTHR30511:SF0">
    <property type="entry name" value="ALANINE RACEMASE, CATABOLIC-RELATED"/>
    <property type="match status" value="1"/>
</dbReference>
<feature type="binding site" evidence="7">
    <location>
        <position position="138"/>
    </location>
    <ligand>
        <name>substrate</name>
    </ligand>
</feature>
<evidence type="ECO:0000256" key="6">
    <source>
        <dbReference type="ARBA" id="ARBA00023235"/>
    </source>
</evidence>
<dbReference type="InterPro" id="IPR020622">
    <property type="entry name" value="Ala_racemase_pyridoxalP-BS"/>
</dbReference>
<dbReference type="SUPFAM" id="SSF51419">
    <property type="entry name" value="PLP-binding barrel"/>
    <property type="match status" value="1"/>
</dbReference>
<dbReference type="Gene3D" id="3.20.20.10">
    <property type="entry name" value="Alanine racemase"/>
    <property type="match status" value="1"/>
</dbReference>
<dbReference type="Pfam" id="PF00842">
    <property type="entry name" value="Ala_racemase_C"/>
    <property type="match status" value="1"/>
</dbReference>
<evidence type="ECO:0000256" key="1">
    <source>
        <dbReference type="ARBA" id="ARBA00000316"/>
    </source>
</evidence>
<comment type="cofactor">
    <cofactor evidence="2 7">
        <name>pyridoxal 5'-phosphate</name>
        <dbReference type="ChEBI" id="CHEBI:597326"/>
    </cofactor>
</comment>
<keyword evidence="6 7" id="KW-0413">Isomerase</keyword>
<dbReference type="InterPro" id="IPR029066">
    <property type="entry name" value="PLP-binding_barrel"/>
</dbReference>
<evidence type="ECO:0000259" key="8">
    <source>
        <dbReference type="SMART" id="SM01005"/>
    </source>
</evidence>
<evidence type="ECO:0000256" key="4">
    <source>
        <dbReference type="ARBA" id="ARBA00013089"/>
    </source>
</evidence>
<dbReference type="Pfam" id="PF01168">
    <property type="entry name" value="Ala_racemase_N"/>
    <property type="match status" value="1"/>
</dbReference>
<dbReference type="Gene3D" id="2.40.37.10">
    <property type="entry name" value="Lyase, Ornithine Decarboxylase, Chain A, domain 1"/>
    <property type="match status" value="1"/>
</dbReference>
<dbReference type="SUPFAM" id="SSF50621">
    <property type="entry name" value="Alanine racemase C-terminal domain-like"/>
    <property type="match status" value="1"/>
</dbReference>
<dbReference type="NCBIfam" id="TIGR00492">
    <property type="entry name" value="alr"/>
    <property type="match status" value="1"/>
</dbReference>
<keyword evidence="5 7" id="KW-0663">Pyridoxal phosphate</keyword>
<evidence type="ECO:0000256" key="3">
    <source>
        <dbReference type="ARBA" id="ARBA00007880"/>
    </source>
</evidence>
<dbReference type="CDD" id="cd00430">
    <property type="entry name" value="PLPDE_III_AR"/>
    <property type="match status" value="1"/>
</dbReference>
<dbReference type="EC" id="5.1.1.1" evidence="4 7"/>
<evidence type="ECO:0000313" key="9">
    <source>
        <dbReference type="EMBL" id="GLQ18131.1"/>
    </source>
</evidence>
<dbReference type="EMBL" id="BSNI01000002">
    <property type="protein sequence ID" value="GLQ18131.1"/>
    <property type="molecule type" value="Genomic_DNA"/>
</dbReference>
<evidence type="ECO:0000313" key="10">
    <source>
        <dbReference type="Proteomes" id="UP001161405"/>
    </source>
</evidence>
<reference evidence="9" key="2">
    <citation type="submission" date="2023-01" db="EMBL/GenBank/DDBJ databases">
        <title>Draft genome sequence of Maritalea porphyrae strain NBRC 107169.</title>
        <authorList>
            <person name="Sun Q."/>
            <person name="Mori K."/>
        </authorList>
    </citation>
    <scope>NUCLEOTIDE SEQUENCE</scope>
    <source>
        <strain evidence="9">NBRC 107169</strain>
    </source>
</reference>
<protein>
    <recommendedName>
        <fullName evidence="4 7">Alanine racemase</fullName>
        <ecNumber evidence="4 7">5.1.1.1</ecNumber>
    </recommendedName>
</protein>
<dbReference type="Proteomes" id="UP001161405">
    <property type="component" value="Unassembled WGS sequence"/>
</dbReference>
<comment type="pathway">
    <text evidence="7">Amino-acid biosynthesis; D-alanine biosynthesis; D-alanine from L-alanine: step 1/1.</text>
</comment>
<feature type="domain" description="Alanine racemase C-terminal" evidence="8">
    <location>
        <begin position="238"/>
        <end position="369"/>
    </location>
</feature>
<dbReference type="InterPro" id="IPR000821">
    <property type="entry name" value="Ala_racemase"/>
</dbReference>
<reference evidence="9" key="1">
    <citation type="journal article" date="2014" name="Int. J. Syst. Evol. Microbiol.">
        <title>Complete genome of a new Firmicutes species belonging to the dominant human colonic microbiota ('Ruminococcus bicirculans') reveals two chromosomes and a selective capacity to utilize plant glucans.</title>
        <authorList>
            <consortium name="NISC Comparative Sequencing Program"/>
            <person name="Wegmann U."/>
            <person name="Louis P."/>
            <person name="Goesmann A."/>
            <person name="Henrissat B."/>
            <person name="Duncan S.H."/>
            <person name="Flint H.J."/>
        </authorList>
    </citation>
    <scope>NUCLEOTIDE SEQUENCE</scope>
    <source>
        <strain evidence="9">NBRC 107169</strain>
    </source>
</reference>
<keyword evidence="10" id="KW-1185">Reference proteome</keyword>
<dbReference type="RefSeq" id="WP_284364795.1">
    <property type="nucleotide sequence ID" value="NZ_BSNI01000002.1"/>
</dbReference>
<dbReference type="PROSITE" id="PS00395">
    <property type="entry name" value="ALANINE_RACEMASE"/>
    <property type="match status" value="1"/>
</dbReference>
<dbReference type="InterPro" id="IPR011079">
    <property type="entry name" value="Ala_racemase_C"/>
</dbReference>
<proteinExistence type="inferred from homology"/>
<sequence>MDQLAAISSGHLRIDLDAIGRNWSALDKISPGTLTGAVVKANGYGLGLEPVAKALAKAGAQFFFVANPEEGLVLRKALPNAHIFILGGLWPGASDLYAAQRMMPMLHSMAMLDEWLNFCVQRGEAYPAALNFDTGMNRLGFRMSDVNWVRQQMQRSGYQPQVIMSHLCCADQQNHEKNRTQLALFQSIMAHFPDTPASLANSAGLMANKANHFQLVRPGIALYGGRAIAGRKNPLTQVVSLEVPILQVRDGKTGETVGYGAEYTLQRDSRIAIISLGYADGFLRSASSSNSHQGARLAINGHLVPVLGKVSMDLVALDVTGFGHNGPVPGEMVEVLGPNVTIDDLADAAGTIGYEILTSLKGRYNRTYFGIELE</sequence>
<dbReference type="SMART" id="SM01005">
    <property type="entry name" value="Ala_racemase_C"/>
    <property type="match status" value="1"/>
</dbReference>